<accession>A0A7J4XEY1</accession>
<protein>
    <submittedName>
        <fullName evidence="1">Uncharacterized protein</fullName>
    </submittedName>
</protein>
<comment type="caution">
    <text evidence="1">The sequence shown here is derived from an EMBL/GenBank/DDBJ whole genome shotgun (WGS) entry which is preliminary data.</text>
</comment>
<name>A0A7J4XEY1_9BACE</name>
<sequence>MNNERLNRYLQYQNEEKMEELKKHSVIIDEFIKYCNSKQINLTKANFDYIQTIGIIAKYPNIVYLLNEKIIPDKENLVGMNLLESEYQMKPFASGYYYSDKYMVMAHPYFRRGYHDNCNFAPRFIDVFWKFNKKDIQKHIAIDSDRVRINVDNTMYMEFDTWYGAKFQETIKDIDDGVVKLRPPLDLNSFEIEFFFGDTYALDIKWSSKNGIKTFQAEEFKSEKCKISRNGKDFFPTKYLHAEFDMNKNTFRHFDGAIHFYTSDEYYQRRDSDFNHNNKNSSQLKTLSLKLFKVNGLISIDDWTELTSQYLTGNPLVFEYFEEKFPDHIQEFIKNRKN</sequence>
<gene>
    <name evidence="1" type="ORF">F3F73_18300</name>
</gene>
<evidence type="ECO:0000313" key="1">
    <source>
        <dbReference type="EMBL" id="KAA3760323.1"/>
    </source>
</evidence>
<dbReference type="Proteomes" id="UP000422221">
    <property type="component" value="Unassembled WGS sequence"/>
</dbReference>
<proteinExistence type="predicted"/>
<dbReference type="AlphaFoldDB" id="A0A7J4XEY1"/>
<evidence type="ECO:0000313" key="2">
    <source>
        <dbReference type="Proteomes" id="UP000422221"/>
    </source>
</evidence>
<organism evidence="1 2">
    <name type="scientific">Bacteroides salyersiae</name>
    <dbReference type="NCBI Taxonomy" id="291644"/>
    <lineage>
        <taxon>Bacteria</taxon>
        <taxon>Pseudomonadati</taxon>
        <taxon>Bacteroidota</taxon>
        <taxon>Bacteroidia</taxon>
        <taxon>Bacteroidales</taxon>
        <taxon>Bacteroidaceae</taxon>
        <taxon>Bacteroides</taxon>
    </lineage>
</organism>
<dbReference type="RefSeq" id="WP_130059663.1">
    <property type="nucleotide sequence ID" value="NZ_JADNPJ010000022.1"/>
</dbReference>
<dbReference type="EMBL" id="VWMK01000020">
    <property type="protein sequence ID" value="KAA3760323.1"/>
    <property type="molecule type" value="Genomic_DNA"/>
</dbReference>
<reference evidence="1 2" key="1">
    <citation type="journal article" date="2019" name="Nat. Med.">
        <title>A library of human gut bacterial isolates paired with longitudinal multiomics data enables mechanistic microbiome research.</title>
        <authorList>
            <person name="Poyet M."/>
            <person name="Groussin M."/>
            <person name="Gibbons S.M."/>
            <person name="Avila-Pacheco J."/>
            <person name="Jiang X."/>
            <person name="Kearney S.M."/>
            <person name="Perrotta A.R."/>
            <person name="Berdy B."/>
            <person name="Zhao S."/>
            <person name="Lieberman T.D."/>
            <person name="Swanson P.K."/>
            <person name="Smith M."/>
            <person name="Roesemann S."/>
            <person name="Alexander J.E."/>
            <person name="Rich S.A."/>
            <person name="Livny J."/>
            <person name="Vlamakis H."/>
            <person name="Clish C."/>
            <person name="Bullock K."/>
            <person name="Deik A."/>
            <person name="Scott J."/>
            <person name="Pierce K.A."/>
            <person name="Xavier R.J."/>
            <person name="Alm E.J."/>
        </authorList>
    </citation>
    <scope>NUCLEOTIDE SEQUENCE [LARGE SCALE GENOMIC DNA]</scope>
    <source>
        <strain evidence="1 2">BIOML-A10</strain>
    </source>
</reference>